<dbReference type="InterPro" id="IPR025202">
    <property type="entry name" value="PLD-like_dom"/>
</dbReference>
<dbReference type="SUPFAM" id="SSF56024">
    <property type="entry name" value="Phospholipase D/nuclease"/>
    <property type="match status" value="2"/>
</dbReference>
<sequence>MRKYPFPWRAGNRFELLKDGREFFPRMLEEIERARRHILLEIYLFESGAVAARFIDGFTRAAARGVTVKLLLDDFGALKLAARDRARLAQSGVELLFYNPLQYRKLLGNMFRDHRKLLIVDGEVAFVSGAGITDDFDSPVRPESSWRETAVRIAGPVLADWQELFQRVWNRHAAAPVTLAAPALAAHAEGMLGRVATTSALVVQDIKRSLYTRVRRAQARVWIATAYFAPSRKVRRALIHAAGRGVEVRLLLPGAYTDHPAVRHAGRRFYSGLLRHGVRIYEYQPRFLHAKTLLCDDWVSIGSSNLDRWNLRWNLEANQEIEDTAFAAAVRAMFEEDFRAGLEIRYEDWRRRGLRARLREQLWGRVDMWLEALGRRRAR</sequence>
<dbReference type="EMBL" id="MFSU01000054">
    <property type="protein sequence ID" value="OGI47502.1"/>
    <property type="molecule type" value="Genomic_DNA"/>
</dbReference>
<gene>
    <name evidence="2" type="ORF">A2151_03400</name>
</gene>
<name>A0A1F6TQY6_9PROT</name>
<dbReference type="Pfam" id="PF13091">
    <property type="entry name" value="PLDc_2"/>
    <property type="match status" value="2"/>
</dbReference>
<evidence type="ECO:0000313" key="2">
    <source>
        <dbReference type="EMBL" id="OGI47502.1"/>
    </source>
</evidence>
<evidence type="ECO:0000313" key="3">
    <source>
        <dbReference type="Proteomes" id="UP000178885"/>
    </source>
</evidence>
<dbReference type="AlphaFoldDB" id="A0A1F6TQY6"/>
<dbReference type="PROSITE" id="PS50035">
    <property type="entry name" value="PLD"/>
    <property type="match status" value="1"/>
</dbReference>
<protein>
    <recommendedName>
        <fullName evidence="1">PLD phosphodiesterase domain-containing protein</fullName>
    </recommendedName>
</protein>
<dbReference type="GO" id="GO:0016020">
    <property type="term" value="C:membrane"/>
    <property type="evidence" value="ECO:0007669"/>
    <property type="project" value="TreeGrafter"/>
</dbReference>
<dbReference type="CDD" id="cd09159">
    <property type="entry name" value="PLDc_ybhO_like_2"/>
    <property type="match status" value="1"/>
</dbReference>
<dbReference type="GO" id="GO:0032049">
    <property type="term" value="P:cardiolipin biosynthetic process"/>
    <property type="evidence" value="ECO:0007669"/>
    <property type="project" value="UniProtKB-ARBA"/>
</dbReference>
<comment type="caution">
    <text evidence="2">The sequence shown here is derived from an EMBL/GenBank/DDBJ whole genome shotgun (WGS) entry which is preliminary data.</text>
</comment>
<accession>A0A1F6TQY6</accession>
<dbReference type="GO" id="GO:0008808">
    <property type="term" value="F:cardiolipin synthase activity"/>
    <property type="evidence" value="ECO:0007669"/>
    <property type="project" value="TreeGrafter"/>
</dbReference>
<evidence type="ECO:0000259" key="1">
    <source>
        <dbReference type="PROSITE" id="PS50035"/>
    </source>
</evidence>
<dbReference type="Gene3D" id="3.30.870.10">
    <property type="entry name" value="Endonuclease Chain A"/>
    <property type="match status" value="2"/>
</dbReference>
<dbReference type="STRING" id="1817760.A2151_03400"/>
<dbReference type="InterPro" id="IPR001736">
    <property type="entry name" value="PLipase_D/transphosphatidylase"/>
</dbReference>
<feature type="domain" description="PLD phosphodiesterase" evidence="1">
    <location>
        <begin position="109"/>
        <end position="136"/>
    </location>
</feature>
<dbReference type="SMART" id="SM00155">
    <property type="entry name" value="PLDc"/>
    <property type="match status" value="2"/>
</dbReference>
<dbReference type="PANTHER" id="PTHR21248:SF23">
    <property type="entry name" value="CARDIOLIPIN SYNTHASE B"/>
    <property type="match status" value="1"/>
</dbReference>
<dbReference type="Proteomes" id="UP000178885">
    <property type="component" value="Unassembled WGS sequence"/>
</dbReference>
<dbReference type="PANTHER" id="PTHR21248">
    <property type="entry name" value="CARDIOLIPIN SYNTHASE"/>
    <property type="match status" value="1"/>
</dbReference>
<organism evidence="2 3">
    <name type="scientific">Candidatus Muproteobacteria bacterium RBG_16_65_34</name>
    <dbReference type="NCBI Taxonomy" id="1817760"/>
    <lineage>
        <taxon>Bacteria</taxon>
        <taxon>Pseudomonadati</taxon>
        <taxon>Pseudomonadota</taxon>
        <taxon>Candidatus Muproteobacteria</taxon>
    </lineage>
</organism>
<proteinExistence type="predicted"/>
<reference evidence="2 3" key="1">
    <citation type="journal article" date="2016" name="Nat. Commun.">
        <title>Thousands of microbial genomes shed light on interconnected biogeochemical processes in an aquifer system.</title>
        <authorList>
            <person name="Anantharaman K."/>
            <person name="Brown C.T."/>
            <person name="Hug L.A."/>
            <person name="Sharon I."/>
            <person name="Castelle C.J."/>
            <person name="Probst A.J."/>
            <person name="Thomas B.C."/>
            <person name="Singh A."/>
            <person name="Wilkins M.J."/>
            <person name="Karaoz U."/>
            <person name="Brodie E.L."/>
            <person name="Williams K.H."/>
            <person name="Hubbard S.S."/>
            <person name="Banfield J.F."/>
        </authorList>
    </citation>
    <scope>NUCLEOTIDE SEQUENCE [LARGE SCALE GENOMIC DNA]</scope>
</reference>
<dbReference type="CDD" id="cd09110">
    <property type="entry name" value="PLDc_CLS_1"/>
    <property type="match status" value="1"/>
</dbReference>